<reference evidence="8" key="1">
    <citation type="submission" date="2018-07" db="EMBL/GenBank/DDBJ databases">
        <authorList>
            <person name="Ashton P.M."/>
            <person name="Dallman T."/>
            <person name="Nair S."/>
            <person name="De Pinna E."/>
            <person name="Peters T."/>
            <person name="Grant K."/>
        </authorList>
    </citation>
    <scope>NUCLEOTIDE SEQUENCE</scope>
    <source>
        <strain evidence="8">351313</strain>
    </source>
</reference>
<dbReference type="FunFam" id="3.40.50.20:FF:000006">
    <property type="entry name" value="Phosphoribosylamine--glycine ligase, chloroplastic"/>
    <property type="match status" value="1"/>
</dbReference>
<protein>
    <submittedName>
        <fullName evidence="8">Phosphoribosylamine--glycine ligase</fullName>
        <ecNumber evidence="8">6.3.4.13</ecNumber>
    </submittedName>
</protein>
<dbReference type="GO" id="GO:0009113">
    <property type="term" value="P:purine nucleobase biosynthetic process"/>
    <property type="evidence" value="ECO:0007669"/>
    <property type="project" value="InterPro"/>
</dbReference>
<evidence type="ECO:0000256" key="6">
    <source>
        <dbReference type="ARBA" id="ARBA00023211"/>
    </source>
</evidence>
<keyword evidence="5" id="KW-0067">ATP-binding</keyword>
<dbReference type="InterPro" id="IPR000115">
    <property type="entry name" value="PRibGlycinamide_synth"/>
</dbReference>
<dbReference type="InterPro" id="IPR020562">
    <property type="entry name" value="PRibGlycinamide_synth_N"/>
</dbReference>
<gene>
    <name evidence="8" type="ORF">CC453_24340</name>
</gene>
<feature type="domain" description="Phosphoribosylglycinamide synthetase N-terminal" evidence="7">
    <location>
        <begin position="1"/>
        <end position="88"/>
    </location>
</feature>
<dbReference type="EMBL" id="AAMJIC010000152">
    <property type="protein sequence ID" value="EDH9461911.1"/>
    <property type="molecule type" value="Genomic_DNA"/>
</dbReference>
<keyword evidence="2" id="KW-0479">Metal-binding</keyword>
<keyword evidence="6" id="KW-0464">Manganese</keyword>
<dbReference type="Gene3D" id="3.40.50.20">
    <property type="match status" value="1"/>
</dbReference>
<comment type="caution">
    <text evidence="8">The sequence shown here is derived from an EMBL/GenBank/DDBJ whole genome shotgun (WGS) entry which is preliminary data.</text>
</comment>
<sequence>MKVLVIGNGGREHALAWKAAQSPLVDTVFVAPGNAGTALEPALQNVAIGVTDIPALLSFAQHEKIDLTIVGPEAPLVIGVVDAFRAAGL</sequence>
<dbReference type="SUPFAM" id="SSF52440">
    <property type="entry name" value="PreATP-grasp domain"/>
    <property type="match status" value="1"/>
</dbReference>
<organism evidence="8">
    <name type="scientific">Salmonella typhimurium</name>
    <dbReference type="NCBI Taxonomy" id="90371"/>
    <lineage>
        <taxon>Bacteria</taxon>
        <taxon>Pseudomonadati</taxon>
        <taxon>Pseudomonadota</taxon>
        <taxon>Gammaproteobacteria</taxon>
        <taxon>Enterobacterales</taxon>
        <taxon>Enterobacteriaceae</taxon>
        <taxon>Salmonella</taxon>
    </lineage>
</organism>
<keyword evidence="1 8" id="KW-0436">Ligase</keyword>
<evidence type="ECO:0000256" key="3">
    <source>
        <dbReference type="ARBA" id="ARBA00022741"/>
    </source>
</evidence>
<dbReference type="GO" id="GO:0005524">
    <property type="term" value="F:ATP binding"/>
    <property type="evidence" value="ECO:0007669"/>
    <property type="project" value="UniProtKB-KW"/>
</dbReference>
<dbReference type="AlphaFoldDB" id="A0A636BAQ1"/>
<evidence type="ECO:0000256" key="1">
    <source>
        <dbReference type="ARBA" id="ARBA00022598"/>
    </source>
</evidence>
<dbReference type="PANTHER" id="PTHR43472:SF1">
    <property type="entry name" value="PHOSPHORIBOSYLAMINE--GLYCINE LIGASE, CHLOROPLASTIC"/>
    <property type="match status" value="1"/>
</dbReference>
<keyword evidence="3" id="KW-0547">Nucleotide-binding</keyword>
<dbReference type="EC" id="6.3.4.13" evidence="8"/>
<dbReference type="Pfam" id="PF02844">
    <property type="entry name" value="GARS_N"/>
    <property type="match status" value="1"/>
</dbReference>
<keyword evidence="4" id="KW-0658">Purine biosynthesis</keyword>
<evidence type="ECO:0000256" key="5">
    <source>
        <dbReference type="ARBA" id="ARBA00022840"/>
    </source>
</evidence>
<proteinExistence type="predicted"/>
<evidence type="ECO:0000256" key="4">
    <source>
        <dbReference type="ARBA" id="ARBA00022755"/>
    </source>
</evidence>
<dbReference type="PANTHER" id="PTHR43472">
    <property type="entry name" value="PHOSPHORIBOSYLAMINE--GLYCINE LIGASE"/>
    <property type="match status" value="1"/>
</dbReference>
<dbReference type="GO" id="GO:0006164">
    <property type="term" value="P:purine nucleotide biosynthetic process"/>
    <property type="evidence" value="ECO:0007669"/>
    <property type="project" value="UniProtKB-KW"/>
</dbReference>
<dbReference type="InterPro" id="IPR016185">
    <property type="entry name" value="PreATP-grasp_dom_sf"/>
</dbReference>
<dbReference type="GO" id="GO:0046872">
    <property type="term" value="F:metal ion binding"/>
    <property type="evidence" value="ECO:0007669"/>
    <property type="project" value="UniProtKB-KW"/>
</dbReference>
<evidence type="ECO:0000256" key="2">
    <source>
        <dbReference type="ARBA" id="ARBA00022723"/>
    </source>
</evidence>
<evidence type="ECO:0000259" key="7">
    <source>
        <dbReference type="Pfam" id="PF02844"/>
    </source>
</evidence>
<dbReference type="GO" id="GO:0004637">
    <property type="term" value="F:phosphoribosylamine-glycine ligase activity"/>
    <property type="evidence" value="ECO:0007669"/>
    <property type="project" value="UniProtKB-EC"/>
</dbReference>
<accession>A0A636BAQ1</accession>
<evidence type="ECO:0000313" key="8">
    <source>
        <dbReference type="EMBL" id="EDH9461911.1"/>
    </source>
</evidence>
<name>A0A636BAQ1_SALTM</name>
<feature type="non-terminal residue" evidence="8">
    <location>
        <position position="89"/>
    </location>
</feature>